<protein>
    <recommendedName>
        <fullName evidence="1">PIK-related kinase FAT domain-containing protein</fullName>
    </recommendedName>
</protein>
<feature type="non-terminal residue" evidence="2">
    <location>
        <position position="157"/>
    </location>
</feature>
<feature type="non-terminal residue" evidence="2">
    <location>
        <position position="1"/>
    </location>
</feature>
<evidence type="ECO:0000313" key="3">
    <source>
        <dbReference type="Proteomes" id="UP000574390"/>
    </source>
</evidence>
<dbReference type="AlphaFoldDB" id="A0A7J6Q7M0"/>
<dbReference type="Proteomes" id="UP000574390">
    <property type="component" value="Unassembled WGS sequence"/>
</dbReference>
<feature type="domain" description="PIK-related kinase FAT" evidence="1">
    <location>
        <begin position="19"/>
        <end position="128"/>
    </location>
</feature>
<proteinExistence type="predicted"/>
<comment type="caution">
    <text evidence="2">The sequence shown here is derived from an EMBL/GenBank/DDBJ whole genome shotgun (WGS) entry which is preliminary data.</text>
</comment>
<name>A0A7J6Q7M0_PEROL</name>
<evidence type="ECO:0000313" key="2">
    <source>
        <dbReference type="EMBL" id="KAF4704303.1"/>
    </source>
</evidence>
<sequence length="157" mass="17606">SRTRAPTMPFSIGMDQSRDVLPMLQQFIELQEASHMLEQLRHVIAMSLPHLTPAGVQAKAGSSKICAVPDLSGQLQIWRNRVPSRAEPMSVWGEIFTWRQFAFHLAKRLCRDVDPSETNLPSDVAAVRGNQGLQPVHSAYVQDSAWSNIRMSMAARR</sequence>
<organism evidence="2 3">
    <name type="scientific">Perkinsus olseni</name>
    <name type="common">Perkinsus atlanticus</name>
    <dbReference type="NCBI Taxonomy" id="32597"/>
    <lineage>
        <taxon>Eukaryota</taxon>
        <taxon>Sar</taxon>
        <taxon>Alveolata</taxon>
        <taxon>Perkinsozoa</taxon>
        <taxon>Perkinsea</taxon>
        <taxon>Perkinsida</taxon>
        <taxon>Perkinsidae</taxon>
        <taxon>Perkinsus</taxon>
    </lineage>
</organism>
<accession>A0A7J6Q7M0</accession>
<dbReference type="InterPro" id="IPR003151">
    <property type="entry name" value="PIK-rel_kinase_FAT"/>
</dbReference>
<reference evidence="2 3" key="1">
    <citation type="submission" date="2020-04" db="EMBL/GenBank/DDBJ databases">
        <title>Perkinsus olseni comparative genomics.</title>
        <authorList>
            <person name="Bogema D.R."/>
        </authorList>
    </citation>
    <scope>NUCLEOTIDE SEQUENCE [LARGE SCALE GENOMIC DNA]</scope>
    <source>
        <strain evidence="2">ATCC PRA-205</strain>
    </source>
</reference>
<dbReference type="Pfam" id="PF02259">
    <property type="entry name" value="FAT"/>
    <property type="match status" value="1"/>
</dbReference>
<dbReference type="EMBL" id="JABANM010031595">
    <property type="protein sequence ID" value="KAF4704303.1"/>
    <property type="molecule type" value="Genomic_DNA"/>
</dbReference>
<evidence type="ECO:0000259" key="1">
    <source>
        <dbReference type="Pfam" id="PF02259"/>
    </source>
</evidence>
<gene>
    <name evidence="2" type="ORF">FOZ62_019480</name>
</gene>